<dbReference type="AlphaFoldDB" id="A0A2P2R3V4"/>
<evidence type="ECO:0000313" key="1">
    <source>
        <dbReference type="EMBL" id="MBX73913.1"/>
    </source>
</evidence>
<sequence length="19" mass="2137">MLFTITSHRPAPAPSFILH</sequence>
<dbReference type="EMBL" id="GGEC01093429">
    <property type="protein sequence ID" value="MBX73913.1"/>
    <property type="molecule type" value="Transcribed_RNA"/>
</dbReference>
<accession>A0A2P2R3V4</accession>
<reference evidence="1" key="1">
    <citation type="submission" date="2018-02" db="EMBL/GenBank/DDBJ databases">
        <title>Rhizophora mucronata_Transcriptome.</title>
        <authorList>
            <person name="Meera S.P."/>
            <person name="Sreeshan A."/>
            <person name="Augustine A."/>
        </authorList>
    </citation>
    <scope>NUCLEOTIDE SEQUENCE</scope>
    <source>
        <tissue evidence="1">Leaf</tissue>
    </source>
</reference>
<protein>
    <submittedName>
        <fullName evidence="1">Uncharacterized protein</fullName>
    </submittedName>
</protein>
<organism evidence="1">
    <name type="scientific">Rhizophora mucronata</name>
    <name type="common">Asiatic mangrove</name>
    <dbReference type="NCBI Taxonomy" id="61149"/>
    <lineage>
        <taxon>Eukaryota</taxon>
        <taxon>Viridiplantae</taxon>
        <taxon>Streptophyta</taxon>
        <taxon>Embryophyta</taxon>
        <taxon>Tracheophyta</taxon>
        <taxon>Spermatophyta</taxon>
        <taxon>Magnoliopsida</taxon>
        <taxon>eudicotyledons</taxon>
        <taxon>Gunneridae</taxon>
        <taxon>Pentapetalae</taxon>
        <taxon>rosids</taxon>
        <taxon>fabids</taxon>
        <taxon>Malpighiales</taxon>
        <taxon>Rhizophoraceae</taxon>
        <taxon>Rhizophora</taxon>
    </lineage>
</organism>
<name>A0A2P2R3V4_RHIMU</name>
<proteinExistence type="predicted"/>